<dbReference type="GO" id="GO:0031624">
    <property type="term" value="F:ubiquitin conjugating enzyme binding"/>
    <property type="evidence" value="ECO:0007669"/>
    <property type="project" value="TreeGrafter"/>
</dbReference>
<dbReference type="InterPro" id="IPR005176">
    <property type="entry name" value="PONY_dom"/>
</dbReference>
<dbReference type="InterPro" id="IPR014764">
    <property type="entry name" value="DCN-prot"/>
</dbReference>
<accession>A0AA39ZV86</accession>
<feature type="region of interest" description="Disordered" evidence="2">
    <location>
        <begin position="92"/>
        <end position="120"/>
    </location>
</feature>
<evidence type="ECO:0000313" key="5">
    <source>
        <dbReference type="Proteomes" id="UP001172102"/>
    </source>
</evidence>
<evidence type="ECO:0000256" key="1">
    <source>
        <dbReference type="RuleBase" id="RU410713"/>
    </source>
</evidence>
<feature type="compositionally biased region" description="Basic and acidic residues" evidence="2">
    <location>
        <begin position="95"/>
        <end position="120"/>
    </location>
</feature>
<dbReference type="Gene3D" id="1.10.238.10">
    <property type="entry name" value="EF-hand"/>
    <property type="match status" value="1"/>
</dbReference>
<sequence>MPKIKTTPNYKKATAKITSRTSIQSKDKKSRSKSKSVIVFAPALAFAYFLDICGSWDLTDTGFNRYYNSNESRRPDTRMAALNEMFNSLRNSAEAQEHEKDARSAAESARATKSDGLKRQDMDDEDLVIEELGTDMIGPASIEKYTETLGINALNYEFFVLCEIVQIDELFQLTRKGFTEGWMSQWDKRGSPLEANIEAHRRYIRSRIEELPKDGALFKKVYRQVFLAGKEPEVKTLPKKIAMAYWEELFTPTVHPWKTKNVNFLEAWLVYMEEKWTRNVSKDMWNQTLEFANKTVMDDTLGFWSEDQAWPGVIDDFVLWCRETGVVVTARPNVGMQVDD</sequence>
<comment type="caution">
    <text evidence="4">The sequence shown here is derived from an EMBL/GenBank/DDBJ whole genome shotgun (WGS) entry which is preliminary data.</text>
</comment>
<dbReference type="GO" id="GO:0097602">
    <property type="term" value="F:cullin family protein binding"/>
    <property type="evidence" value="ECO:0007669"/>
    <property type="project" value="TreeGrafter"/>
</dbReference>
<reference evidence="4" key="1">
    <citation type="submission" date="2023-06" db="EMBL/GenBank/DDBJ databases">
        <title>Genome-scale phylogeny and comparative genomics of the fungal order Sordariales.</title>
        <authorList>
            <consortium name="Lawrence Berkeley National Laboratory"/>
            <person name="Hensen N."/>
            <person name="Bonometti L."/>
            <person name="Westerberg I."/>
            <person name="Brannstrom I.O."/>
            <person name="Guillou S."/>
            <person name="Cros-Aarteil S."/>
            <person name="Calhoun S."/>
            <person name="Haridas S."/>
            <person name="Kuo A."/>
            <person name="Mondo S."/>
            <person name="Pangilinan J."/>
            <person name="Riley R."/>
            <person name="Labutti K."/>
            <person name="Andreopoulos B."/>
            <person name="Lipzen A."/>
            <person name="Chen C."/>
            <person name="Yanf M."/>
            <person name="Daum C."/>
            <person name="Ng V."/>
            <person name="Clum A."/>
            <person name="Steindorff A."/>
            <person name="Ohm R."/>
            <person name="Martin F."/>
            <person name="Silar P."/>
            <person name="Natvig D."/>
            <person name="Lalanne C."/>
            <person name="Gautier V."/>
            <person name="Ament-Velasquez S.L."/>
            <person name="Kruys A."/>
            <person name="Hutchinson M.I."/>
            <person name="Powell A.J."/>
            <person name="Barry K."/>
            <person name="Miller A.N."/>
            <person name="Grigoriev I.V."/>
            <person name="Debuchy R."/>
            <person name="Gladieux P."/>
            <person name="Thoren M.H."/>
            <person name="Johannesson H."/>
        </authorList>
    </citation>
    <scope>NUCLEOTIDE SEQUENCE</scope>
    <source>
        <strain evidence="4">SMH4607-1</strain>
    </source>
</reference>
<feature type="region of interest" description="Disordered" evidence="2">
    <location>
        <begin position="1"/>
        <end position="28"/>
    </location>
</feature>
<dbReference type="EMBL" id="JAUKUA010000007">
    <property type="protein sequence ID" value="KAK0704342.1"/>
    <property type="molecule type" value="Genomic_DNA"/>
</dbReference>
<gene>
    <name evidence="4" type="ORF">B0H67DRAFT_557170</name>
</gene>
<comment type="function">
    <text evidence="1">Neddylation of cullins play an essential role in the regulation of SCF-type complexes activity.</text>
</comment>
<dbReference type="GO" id="GO:0045116">
    <property type="term" value="P:protein neddylation"/>
    <property type="evidence" value="ECO:0007669"/>
    <property type="project" value="TreeGrafter"/>
</dbReference>
<proteinExistence type="predicted"/>
<dbReference type="InterPro" id="IPR042460">
    <property type="entry name" value="DCN1-like_PONY"/>
</dbReference>
<feature type="domain" description="DCUN1" evidence="3">
    <location>
        <begin position="109"/>
        <end position="322"/>
    </location>
</feature>
<organism evidence="4 5">
    <name type="scientific">Lasiosphaeris hirsuta</name>
    <dbReference type="NCBI Taxonomy" id="260670"/>
    <lineage>
        <taxon>Eukaryota</taxon>
        <taxon>Fungi</taxon>
        <taxon>Dikarya</taxon>
        <taxon>Ascomycota</taxon>
        <taxon>Pezizomycotina</taxon>
        <taxon>Sordariomycetes</taxon>
        <taxon>Sordariomycetidae</taxon>
        <taxon>Sordariales</taxon>
        <taxon>Lasiosphaeriaceae</taxon>
        <taxon>Lasiosphaeris</taxon>
    </lineage>
</organism>
<evidence type="ECO:0000259" key="3">
    <source>
        <dbReference type="PROSITE" id="PS51229"/>
    </source>
</evidence>
<dbReference type="PROSITE" id="PS51229">
    <property type="entry name" value="DCUN1"/>
    <property type="match status" value="1"/>
</dbReference>
<dbReference type="Proteomes" id="UP001172102">
    <property type="component" value="Unassembled WGS sequence"/>
</dbReference>
<keyword evidence="5" id="KW-1185">Reference proteome</keyword>
<dbReference type="GO" id="GO:0032182">
    <property type="term" value="F:ubiquitin-like protein binding"/>
    <property type="evidence" value="ECO:0007669"/>
    <property type="project" value="TreeGrafter"/>
</dbReference>
<evidence type="ECO:0000313" key="4">
    <source>
        <dbReference type="EMBL" id="KAK0704342.1"/>
    </source>
</evidence>
<dbReference type="PANTHER" id="PTHR12281:SF31">
    <property type="entry name" value="DCN1-LIKE PROTEIN 3"/>
    <property type="match status" value="1"/>
</dbReference>
<dbReference type="GO" id="GO:0000151">
    <property type="term" value="C:ubiquitin ligase complex"/>
    <property type="evidence" value="ECO:0007669"/>
    <property type="project" value="TreeGrafter"/>
</dbReference>
<dbReference type="AlphaFoldDB" id="A0AA39ZV86"/>
<dbReference type="Gene3D" id="1.10.238.200">
    <property type="entry name" value="Cullin, PONY binding domain"/>
    <property type="match status" value="1"/>
</dbReference>
<evidence type="ECO:0000256" key="2">
    <source>
        <dbReference type="SAM" id="MobiDB-lite"/>
    </source>
</evidence>
<name>A0AA39ZV86_9PEZI</name>
<protein>
    <recommendedName>
        <fullName evidence="1">Defective in cullin neddylation protein</fullName>
    </recommendedName>
</protein>
<dbReference type="Pfam" id="PF03556">
    <property type="entry name" value="Cullin_binding"/>
    <property type="match status" value="1"/>
</dbReference>
<dbReference type="PANTHER" id="PTHR12281">
    <property type="entry name" value="RP42 RELATED"/>
    <property type="match status" value="1"/>
</dbReference>